<dbReference type="GO" id="GO:0016301">
    <property type="term" value="F:kinase activity"/>
    <property type="evidence" value="ECO:0007669"/>
    <property type="project" value="UniProtKB-KW"/>
</dbReference>
<dbReference type="EMBL" id="MDTU01000001">
    <property type="protein sequence ID" value="ODN42409.1"/>
    <property type="molecule type" value="Genomic_DNA"/>
</dbReference>
<keyword evidence="5" id="KW-1185">Reference proteome</keyword>
<gene>
    <name evidence="4" type="ORF">BGC07_05015</name>
</gene>
<name>A0ABX3A0L9_9GAMM</name>
<dbReference type="Proteomes" id="UP000094329">
    <property type="component" value="Unassembled WGS sequence"/>
</dbReference>
<keyword evidence="4" id="KW-0418">Kinase</keyword>
<organism evidence="4 5">
    <name type="scientific">Piscirickettsia litoralis</name>
    <dbReference type="NCBI Taxonomy" id="1891921"/>
    <lineage>
        <taxon>Bacteria</taxon>
        <taxon>Pseudomonadati</taxon>
        <taxon>Pseudomonadota</taxon>
        <taxon>Gammaproteobacteria</taxon>
        <taxon>Thiotrichales</taxon>
        <taxon>Piscirickettsiaceae</taxon>
        <taxon>Piscirickettsia</taxon>
    </lineage>
</organism>
<protein>
    <recommendedName>
        <fullName evidence="2">hydroxymethylpyrimidine kinase</fullName>
        <ecNumber evidence="2">2.7.1.49</ecNumber>
    </recommendedName>
</protein>
<dbReference type="RefSeq" id="WP_069312206.1">
    <property type="nucleotide sequence ID" value="NZ_MDTU01000001.1"/>
</dbReference>
<proteinExistence type="predicted"/>
<evidence type="ECO:0000313" key="5">
    <source>
        <dbReference type="Proteomes" id="UP000094329"/>
    </source>
</evidence>
<comment type="caution">
    <text evidence="4">The sequence shown here is derived from an EMBL/GenBank/DDBJ whole genome shotgun (WGS) entry which is preliminary data.</text>
</comment>
<dbReference type="Pfam" id="PF08543">
    <property type="entry name" value="Phos_pyr_kin"/>
    <property type="match status" value="1"/>
</dbReference>
<evidence type="ECO:0000256" key="2">
    <source>
        <dbReference type="ARBA" id="ARBA00012135"/>
    </source>
</evidence>
<keyword evidence="4" id="KW-0808">Transferase</keyword>
<reference evidence="4 5" key="1">
    <citation type="submission" date="2016-08" db="EMBL/GenBank/DDBJ databases">
        <title>Draft genome sequence of Candidatus Piscirickettsia litoralis, from seawater.</title>
        <authorList>
            <person name="Wan X."/>
            <person name="Lee A.J."/>
            <person name="Hou S."/>
            <person name="Donachie S.P."/>
        </authorList>
    </citation>
    <scope>NUCLEOTIDE SEQUENCE [LARGE SCALE GENOMIC DNA]</scope>
    <source>
        <strain evidence="4 5">Y2</strain>
    </source>
</reference>
<dbReference type="EC" id="2.7.1.49" evidence="2"/>
<dbReference type="PANTHER" id="PTHR20858:SF17">
    <property type="entry name" value="HYDROXYMETHYLPYRIMIDINE_PHOSPHOMETHYLPYRIMIDINE KINASE THI20-RELATED"/>
    <property type="match status" value="1"/>
</dbReference>
<accession>A0ABX3A0L9</accession>
<evidence type="ECO:0000259" key="3">
    <source>
        <dbReference type="Pfam" id="PF08543"/>
    </source>
</evidence>
<dbReference type="SUPFAM" id="SSF53613">
    <property type="entry name" value="Ribokinase-like"/>
    <property type="match status" value="1"/>
</dbReference>
<evidence type="ECO:0000313" key="4">
    <source>
        <dbReference type="EMBL" id="ODN42409.1"/>
    </source>
</evidence>
<dbReference type="InterPro" id="IPR004399">
    <property type="entry name" value="HMP/HMP-P_kinase_dom"/>
</dbReference>
<dbReference type="CDD" id="cd01169">
    <property type="entry name" value="HMPP_kinase"/>
    <property type="match status" value="1"/>
</dbReference>
<comment type="pathway">
    <text evidence="1">Cofactor biosynthesis; thiamine diphosphate biosynthesis.</text>
</comment>
<dbReference type="InterPro" id="IPR013749">
    <property type="entry name" value="PM/HMP-P_kinase-1"/>
</dbReference>
<evidence type="ECO:0000256" key="1">
    <source>
        <dbReference type="ARBA" id="ARBA00004948"/>
    </source>
</evidence>
<dbReference type="InterPro" id="IPR029056">
    <property type="entry name" value="Ribokinase-like"/>
</dbReference>
<dbReference type="Gene3D" id="3.40.1190.20">
    <property type="match status" value="1"/>
</dbReference>
<feature type="domain" description="Pyridoxamine kinase/Phosphomethylpyrimidine kinase" evidence="3">
    <location>
        <begin position="20"/>
        <end position="267"/>
    </location>
</feature>
<dbReference type="PANTHER" id="PTHR20858">
    <property type="entry name" value="PHOSPHOMETHYLPYRIMIDINE KINASE"/>
    <property type="match status" value="1"/>
</dbReference>
<sequence length="272" mass="28632">MSKKQGQNQYQRVLTIAGSDSGGGAGIQADLKTFSALGCYGMSVISAITAQNTLAVSAVDVVKPEMVKAQFDMVMGDIGADAIKIGMLANAEITKVVIDCIRSIPVDIPVIFDPVLVATSGDVLTQLDNLELFKQLIGDCSLITPNLVEAGVLAGCTVESQTDMEHVAKLMVEVLGAKAVLVKGGHLTGDMLGDLLYWQNHAVWFQHEKIPTKNTHGTGCTLSSAIAANMAKGHPLNVAVENAIDFLQGAIVKGEAYSLGKGQGPVHHFYKG</sequence>
<dbReference type="NCBIfam" id="TIGR00097">
    <property type="entry name" value="HMP-P_kinase"/>
    <property type="match status" value="1"/>
</dbReference>